<evidence type="ECO:0000256" key="3">
    <source>
        <dbReference type="ARBA" id="ARBA00012663"/>
    </source>
</evidence>
<gene>
    <name evidence="10" type="ORF">BHAP_1927</name>
</gene>
<evidence type="ECO:0000313" key="10">
    <source>
        <dbReference type="EMBL" id="OZG63219.1"/>
    </source>
</evidence>
<dbReference type="OrthoDB" id="9763537at2"/>
<feature type="domain" description="Beta-hexosaminidase bacterial type N-terminal" evidence="9">
    <location>
        <begin position="13"/>
        <end position="190"/>
    </location>
</feature>
<dbReference type="AlphaFoldDB" id="A0A261FVM1"/>
<dbReference type="GO" id="GO:0030203">
    <property type="term" value="P:glycosaminoglycan metabolic process"/>
    <property type="evidence" value="ECO:0007669"/>
    <property type="project" value="TreeGrafter"/>
</dbReference>
<evidence type="ECO:0000313" key="11">
    <source>
        <dbReference type="Proteomes" id="UP000216074"/>
    </source>
</evidence>
<keyword evidence="11" id="KW-1185">Reference proteome</keyword>
<dbReference type="Gene3D" id="3.30.379.10">
    <property type="entry name" value="Chitobiase/beta-hexosaminidase domain 2-like"/>
    <property type="match status" value="1"/>
</dbReference>
<dbReference type="Pfam" id="PF00728">
    <property type="entry name" value="Glyco_hydro_20"/>
    <property type="match status" value="1"/>
</dbReference>
<feature type="active site" description="Proton donor" evidence="6">
    <location>
        <position position="347"/>
    </location>
</feature>
<evidence type="ECO:0000256" key="1">
    <source>
        <dbReference type="ARBA" id="ARBA00001231"/>
    </source>
</evidence>
<evidence type="ECO:0000256" key="5">
    <source>
        <dbReference type="ARBA" id="ARBA00023295"/>
    </source>
</evidence>
<comment type="caution">
    <text evidence="10">The sequence shown here is derived from an EMBL/GenBank/DDBJ whole genome shotgun (WGS) entry which is preliminary data.</text>
</comment>
<comment type="catalytic activity">
    <reaction evidence="1">
        <text>Hydrolysis of terminal non-reducing N-acetyl-D-hexosamine residues in N-acetyl-beta-D-hexosaminides.</text>
        <dbReference type="EC" id="3.2.1.52"/>
    </reaction>
</comment>
<sequence>MQYYVEGDAREFELIPQPRTVSIDRDAPAVMLPYVGRIVENAGDADATNVWAEQIADDIEAATGLRWDVAKGDRWQSFITLSIEPAGVTASPACDDIAAEIVPTNEYSADTGTISTFSTHATVANPTEPHASNDSSAQQHNELAYRLTIAPTGITVTATTAAGLRDGVQTLRQIIRQCVPALPQLTIDDQPTYATRGYYLDATRGRVPTLDWLKRWADKLCLYKYNQLQLYIEHTFAFDNMSETWRGASPLKPADIIAFDDYCDKRGIELVPSVSTFGHHYMALRTHELRHLGEFPEQADRTYSFIERMEHHTLNITEPDALALSFKLIDDYLELFHTRKFNICGDETFDLGKGRSKPEADRRGVAAMYADYVTRLCRHLSEQGREPLFWGDIAVEMPEILGMLPKGVMLLNWLYTPQITDEKVRLVDDSGAQQYVCPAVWCWNALLPRIDWAWENIARLARYGAQYGAAGFLVTDWGDFGHVNDPRMAIPGMIYGAQCAWDPDWAASVAGGCGCGAADGAARSERAHVELDRRISIVEYGDRTSSFVAALRDASHQVTFGWDNIVRYLELDLGDGSLNEDVRNTIWTDETEHAARIHASTTLDEARANLLAWLAPDIVRWREANAALDAAAARLGVASANAVQYEAADSRANRLQPILVAIEGQRLFNELGACLAVRAEVVSADDAGLAGLAACGCGSGAGESTPGSANAPIGTLDNSTCASSDPTRVPSDPTLPSSDPAQRVARDLERWFETYADVWRTVSTESELRRIANVIWRCADLLRAA</sequence>
<evidence type="ECO:0000259" key="9">
    <source>
        <dbReference type="Pfam" id="PF02838"/>
    </source>
</evidence>
<evidence type="ECO:0000259" key="8">
    <source>
        <dbReference type="Pfam" id="PF00728"/>
    </source>
</evidence>
<dbReference type="Gene3D" id="3.20.20.80">
    <property type="entry name" value="Glycosidases"/>
    <property type="match status" value="1"/>
</dbReference>
<accession>A0A261FVM1</accession>
<dbReference type="EMBL" id="MWWY01000040">
    <property type="protein sequence ID" value="OZG63219.1"/>
    <property type="molecule type" value="Genomic_DNA"/>
</dbReference>
<dbReference type="InterPro" id="IPR015883">
    <property type="entry name" value="Glyco_hydro_20_cat"/>
</dbReference>
<evidence type="ECO:0000256" key="6">
    <source>
        <dbReference type="PIRSR" id="PIRSR625705-1"/>
    </source>
</evidence>
<feature type="region of interest" description="Disordered" evidence="7">
    <location>
        <begin position="706"/>
        <end position="742"/>
    </location>
</feature>
<dbReference type="Pfam" id="PF02838">
    <property type="entry name" value="Glyco_hydro_20b"/>
    <property type="match status" value="1"/>
</dbReference>
<organism evidence="10 11">
    <name type="scientific">Bifidobacterium hapali</name>
    <dbReference type="NCBI Taxonomy" id="1630172"/>
    <lineage>
        <taxon>Bacteria</taxon>
        <taxon>Bacillati</taxon>
        <taxon>Actinomycetota</taxon>
        <taxon>Actinomycetes</taxon>
        <taxon>Bifidobacteriales</taxon>
        <taxon>Bifidobacteriaceae</taxon>
        <taxon>Bifidobacterium</taxon>
    </lineage>
</organism>
<evidence type="ECO:0000256" key="7">
    <source>
        <dbReference type="SAM" id="MobiDB-lite"/>
    </source>
</evidence>
<dbReference type="InterPro" id="IPR029018">
    <property type="entry name" value="Hex-like_dom2"/>
</dbReference>
<dbReference type="GO" id="GO:0016020">
    <property type="term" value="C:membrane"/>
    <property type="evidence" value="ECO:0007669"/>
    <property type="project" value="TreeGrafter"/>
</dbReference>
<dbReference type="InterPro" id="IPR025705">
    <property type="entry name" value="Beta_hexosaminidase_sua/sub"/>
</dbReference>
<feature type="compositionally biased region" description="Polar residues" evidence="7">
    <location>
        <begin position="716"/>
        <end position="726"/>
    </location>
</feature>
<dbReference type="PRINTS" id="PR00738">
    <property type="entry name" value="GLHYDRLASE20"/>
</dbReference>
<dbReference type="InterPro" id="IPR015882">
    <property type="entry name" value="HEX_bac_N"/>
</dbReference>
<dbReference type="SUPFAM" id="SSF55545">
    <property type="entry name" value="beta-N-acetylhexosaminidase-like domain"/>
    <property type="match status" value="1"/>
</dbReference>
<dbReference type="InterPro" id="IPR017853">
    <property type="entry name" value="GH"/>
</dbReference>
<proteinExistence type="inferred from homology"/>
<protein>
    <recommendedName>
        <fullName evidence="3">beta-N-acetylhexosaminidase</fullName>
        <ecNumber evidence="3">3.2.1.52</ecNumber>
    </recommendedName>
</protein>
<dbReference type="SUPFAM" id="SSF51445">
    <property type="entry name" value="(Trans)glycosidases"/>
    <property type="match status" value="1"/>
</dbReference>
<dbReference type="GO" id="GO:0005975">
    <property type="term" value="P:carbohydrate metabolic process"/>
    <property type="evidence" value="ECO:0007669"/>
    <property type="project" value="InterPro"/>
</dbReference>
<name>A0A261FVM1_9BIFI</name>
<dbReference type="PANTHER" id="PTHR22600">
    <property type="entry name" value="BETA-HEXOSAMINIDASE"/>
    <property type="match status" value="1"/>
</dbReference>
<dbReference type="RefSeq" id="WP_094730476.1">
    <property type="nucleotide sequence ID" value="NZ_MWWY01000040.1"/>
</dbReference>
<reference evidence="10 11" key="1">
    <citation type="journal article" date="2017" name="BMC Genomics">
        <title>Comparative genomic and phylogenomic analyses of the Bifidobacteriaceae family.</title>
        <authorList>
            <person name="Lugli G.A."/>
            <person name="Milani C."/>
            <person name="Turroni F."/>
            <person name="Duranti S."/>
            <person name="Mancabelli L."/>
            <person name="Mangifesta M."/>
            <person name="Ferrario C."/>
            <person name="Modesto M."/>
            <person name="Mattarelli P."/>
            <person name="Jiri K."/>
            <person name="van Sinderen D."/>
            <person name="Ventura M."/>
        </authorList>
    </citation>
    <scope>NUCLEOTIDE SEQUENCE [LARGE SCALE GENOMIC DNA]</scope>
    <source>
        <strain evidence="10 11">DSM 100202</strain>
    </source>
</reference>
<dbReference type="PANTHER" id="PTHR22600:SF57">
    <property type="entry name" value="BETA-N-ACETYLHEXOSAMINIDASE"/>
    <property type="match status" value="1"/>
</dbReference>
<dbReference type="CDD" id="cd06565">
    <property type="entry name" value="GH20_GcnA-like"/>
    <property type="match status" value="1"/>
</dbReference>
<comment type="similarity">
    <text evidence="2">Belongs to the glycosyl hydrolase 20 family.</text>
</comment>
<dbReference type="Proteomes" id="UP000216074">
    <property type="component" value="Unassembled WGS sequence"/>
</dbReference>
<dbReference type="GO" id="GO:0004563">
    <property type="term" value="F:beta-N-acetylhexosaminidase activity"/>
    <property type="evidence" value="ECO:0007669"/>
    <property type="project" value="UniProtKB-EC"/>
</dbReference>
<feature type="domain" description="Glycoside hydrolase family 20 catalytic" evidence="8">
    <location>
        <begin position="193"/>
        <end position="415"/>
    </location>
</feature>
<evidence type="ECO:0000256" key="4">
    <source>
        <dbReference type="ARBA" id="ARBA00022801"/>
    </source>
</evidence>
<dbReference type="EC" id="3.2.1.52" evidence="3"/>
<keyword evidence="4 10" id="KW-0378">Hydrolase</keyword>
<keyword evidence="5" id="KW-0326">Glycosidase</keyword>
<evidence type="ECO:0000256" key="2">
    <source>
        <dbReference type="ARBA" id="ARBA00006285"/>
    </source>
</evidence>